<evidence type="ECO:0000313" key="1">
    <source>
        <dbReference type="EMBL" id="CDW89792.1"/>
    </source>
</evidence>
<accession>A0A078B940</accession>
<reference evidence="1 2" key="1">
    <citation type="submission" date="2014-06" db="EMBL/GenBank/DDBJ databases">
        <authorList>
            <person name="Swart Estienne"/>
        </authorList>
    </citation>
    <scope>NUCLEOTIDE SEQUENCE [LARGE SCALE GENOMIC DNA]</scope>
    <source>
        <strain evidence="1 2">130c</strain>
    </source>
</reference>
<dbReference type="InParanoid" id="A0A078B940"/>
<dbReference type="Proteomes" id="UP000039865">
    <property type="component" value="Unassembled WGS sequence"/>
</dbReference>
<name>A0A078B940_STYLE</name>
<protein>
    <submittedName>
        <fullName evidence="1">Uncharacterized protein</fullName>
    </submittedName>
</protein>
<gene>
    <name evidence="1" type="primary">Contig6317.g6770</name>
    <name evidence="1" type="ORF">STYLEM_18931</name>
</gene>
<dbReference type="OrthoDB" id="310278at2759"/>
<evidence type="ECO:0000313" key="2">
    <source>
        <dbReference type="Proteomes" id="UP000039865"/>
    </source>
</evidence>
<dbReference type="EMBL" id="CCKQ01017880">
    <property type="protein sequence ID" value="CDW89792.1"/>
    <property type="molecule type" value="Genomic_DNA"/>
</dbReference>
<organism evidence="1 2">
    <name type="scientific">Stylonychia lemnae</name>
    <name type="common">Ciliate</name>
    <dbReference type="NCBI Taxonomy" id="5949"/>
    <lineage>
        <taxon>Eukaryota</taxon>
        <taxon>Sar</taxon>
        <taxon>Alveolata</taxon>
        <taxon>Ciliophora</taxon>
        <taxon>Intramacronucleata</taxon>
        <taxon>Spirotrichea</taxon>
        <taxon>Stichotrichia</taxon>
        <taxon>Sporadotrichida</taxon>
        <taxon>Oxytrichidae</taxon>
        <taxon>Stylonychinae</taxon>
        <taxon>Stylonychia</taxon>
    </lineage>
</organism>
<dbReference type="OMA" id="RCKYENT"/>
<sequence length="151" mass="17985">MKKPGKTLELTTTTQIESWRQRLAVEDRVAKTKDHQQLEKLQDLLTEKNTYMNYYKTEDVKTQERLCEHTKTRFAYDQSKGEEDNDYCKKCKYESKWCKHRQEREVAKQKLGAAITTTQSYGWREPYDNLTFGYNKSGICKRTFHDSGHLQ</sequence>
<keyword evidence="2" id="KW-1185">Reference proteome</keyword>
<dbReference type="AlphaFoldDB" id="A0A078B940"/>
<proteinExistence type="predicted"/>